<feature type="compositionally biased region" description="Basic residues" evidence="1">
    <location>
        <begin position="585"/>
        <end position="598"/>
    </location>
</feature>
<dbReference type="SUPFAM" id="SSF56112">
    <property type="entry name" value="Protein kinase-like (PK-like)"/>
    <property type="match status" value="1"/>
</dbReference>
<dbReference type="Gene3D" id="3.90.1200.10">
    <property type="match status" value="1"/>
</dbReference>
<protein>
    <recommendedName>
        <fullName evidence="2">Aminoglycoside phosphotransferase domain-containing protein</fullName>
    </recommendedName>
</protein>
<name>A0A3N4JYP7_9PEZI</name>
<proteinExistence type="predicted"/>
<dbReference type="Pfam" id="PF01636">
    <property type="entry name" value="APH"/>
    <property type="match status" value="1"/>
</dbReference>
<dbReference type="PANTHER" id="PTHR21310:SF39">
    <property type="entry name" value="AMINOGLYCOSIDE PHOSPHOTRANSFERASE DOMAIN-CONTAINING PROTEIN"/>
    <property type="match status" value="1"/>
</dbReference>
<evidence type="ECO:0000259" key="2">
    <source>
        <dbReference type="Pfam" id="PF01636"/>
    </source>
</evidence>
<gene>
    <name evidence="3" type="ORF">L873DRAFT_1841128</name>
</gene>
<keyword evidence="4" id="KW-1185">Reference proteome</keyword>
<dbReference type="OrthoDB" id="8300194at2759"/>
<evidence type="ECO:0000313" key="4">
    <source>
        <dbReference type="Proteomes" id="UP000276215"/>
    </source>
</evidence>
<feature type="compositionally biased region" description="Basic and acidic residues" evidence="1">
    <location>
        <begin position="619"/>
        <end position="629"/>
    </location>
</feature>
<dbReference type="EMBL" id="ML120362">
    <property type="protein sequence ID" value="RPB03504.1"/>
    <property type="molecule type" value="Genomic_DNA"/>
</dbReference>
<sequence>MSTLDRKPQPGRLLEPEQTTTFIEAYLNVGQFRFNGFADFTSRRAQRLVDHERAEVALMRVPYSPYFDTQFILKSFKTSFHVQAHMEQVLLEAASLHHAAEAFRRNNIGRAPRVLALRSEVDVIAMECIRGRGVRDSYPEWWSKERHIKFIRQMAAIRIAMLTQTENQTGLPFWDPPNPERVGPYCGNVWWDAGRWRLWEQISRGPFDSRHEMILASMRRELVALRYHGSRGHVGSSEFFDDVESMTRFLEETIERIEAVPRPTQPEFFSLNHGDLSGGFNTMLRGGKIVAIIDWEMAAYIPHSMCVYDLCALTNFDPREWEAHAGVDGENFHVLPYRMYGEDETLRRHMNNYSYLGAELRAFPDWELIENHGGPLGEEDFMGEDIASDISSSEDESNLEALEMFCDSDAECEQECLLPPQGPDAVIASASTEAVRRGQNPAYLSIEWYYAPVYALMREFIHHQRGRGLGPDGEWGRLPEEYSHPLSHWEDPLFLKTTQRQWTARRSECVEEYMVGDPNRLLKRKRVAQQKTKSRKRKVPTLLDGWYGAAATPTREGIPPTKEKIPPEQTADSSDDQASPYPKPRPPRRISRSPRRQRTIRDPREPIPLSQLRNAPEPTRLKPWEKEEIPYEEPLSDDDARLRHVQDSIIGKVMERLTVRFESPEE</sequence>
<accession>A0A3N4JYP7</accession>
<reference evidence="3 4" key="1">
    <citation type="journal article" date="2018" name="Nat. Ecol. Evol.">
        <title>Pezizomycetes genomes reveal the molecular basis of ectomycorrhizal truffle lifestyle.</title>
        <authorList>
            <person name="Murat C."/>
            <person name="Payen T."/>
            <person name="Noel B."/>
            <person name="Kuo A."/>
            <person name="Morin E."/>
            <person name="Chen J."/>
            <person name="Kohler A."/>
            <person name="Krizsan K."/>
            <person name="Balestrini R."/>
            <person name="Da Silva C."/>
            <person name="Montanini B."/>
            <person name="Hainaut M."/>
            <person name="Levati E."/>
            <person name="Barry K.W."/>
            <person name="Belfiori B."/>
            <person name="Cichocki N."/>
            <person name="Clum A."/>
            <person name="Dockter R.B."/>
            <person name="Fauchery L."/>
            <person name="Guy J."/>
            <person name="Iotti M."/>
            <person name="Le Tacon F."/>
            <person name="Lindquist E.A."/>
            <person name="Lipzen A."/>
            <person name="Malagnac F."/>
            <person name="Mello A."/>
            <person name="Molinier V."/>
            <person name="Miyauchi S."/>
            <person name="Poulain J."/>
            <person name="Riccioni C."/>
            <person name="Rubini A."/>
            <person name="Sitrit Y."/>
            <person name="Splivallo R."/>
            <person name="Traeger S."/>
            <person name="Wang M."/>
            <person name="Zifcakova L."/>
            <person name="Wipf D."/>
            <person name="Zambonelli A."/>
            <person name="Paolocci F."/>
            <person name="Nowrousian M."/>
            <person name="Ottonello S."/>
            <person name="Baldrian P."/>
            <person name="Spatafora J.W."/>
            <person name="Henrissat B."/>
            <person name="Nagy L.G."/>
            <person name="Aury J.M."/>
            <person name="Wincker P."/>
            <person name="Grigoriev I.V."/>
            <person name="Bonfante P."/>
            <person name="Martin F.M."/>
        </authorList>
    </citation>
    <scope>NUCLEOTIDE SEQUENCE [LARGE SCALE GENOMIC DNA]</scope>
    <source>
        <strain evidence="3 4">120613-1</strain>
    </source>
</reference>
<dbReference type="InterPro" id="IPR011009">
    <property type="entry name" value="Kinase-like_dom_sf"/>
</dbReference>
<dbReference type="InterPro" id="IPR002575">
    <property type="entry name" value="Aminoglycoside_PTrfase"/>
</dbReference>
<dbReference type="Proteomes" id="UP000276215">
    <property type="component" value="Unassembled WGS sequence"/>
</dbReference>
<evidence type="ECO:0000256" key="1">
    <source>
        <dbReference type="SAM" id="MobiDB-lite"/>
    </source>
</evidence>
<dbReference type="PANTHER" id="PTHR21310">
    <property type="entry name" value="AMINOGLYCOSIDE PHOSPHOTRANSFERASE-RELATED-RELATED"/>
    <property type="match status" value="1"/>
</dbReference>
<feature type="domain" description="Aminoglycoside phosphotransferase" evidence="2">
    <location>
        <begin position="71"/>
        <end position="303"/>
    </location>
</feature>
<dbReference type="STRING" id="1336337.A0A3N4JYP7"/>
<dbReference type="InterPro" id="IPR051678">
    <property type="entry name" value="AGP_Transferase"/>
</dbReference>
<evidence type="ECO:0000313" key="3">
    <source>
        <dbReference type="EMBL" id="RPB03504.1"/>
    </source>
</evidence>
<dbReference type="AlphaFoldDB" id="A0A3N4JYP7"/>
<feature type="region of interest" description="Disordered" evidence="1">
    <location>
        <begin position="524"/>
        <end position="635"/>
    </location>
</feature>
<organism evidence="3 4">
    <name type="scientific">Choiromyces venosus 120613-1</name>
    <dbReference type="NCBI Taxonomy" id="1336337"/>
    <lineage>
        <taxon>Eukaryota</taxon>
        <taxon>Fungi</taxon>
        <taxon>Dikarya</taxon>
        <taxon>Ascomycota</taxon>
        <taxon>Pezizomycotina</taxon>
        <taxon>Pezizomycetes</taxon>
        <taxon>Pezizales</taxon>
        <taxon>Tuberaceae</taxon>
        <taxon>Choiromyces</taxon>
    </lineage>
</organism>
<feature type="compositionally biased region" description="Basic residues" evidence="1">
    <location>
        <begin position="524"/>
        <end position="539"/>
    </location>
</feature>